<proteinExistence type="predicted"/>
<reference evidence="2 3" key="1">
    <citation type="submission" date="2016-05" db="EMBL/GenBank/DDBJ databases">
        <title>Comparative analysis of secretome profiles of manganese(II)-oxidizing ascomycete fungi.</title>
        <authorList>
            <consortium name="DOE Joint Genome Institute"/>
            <person name="Zeiner C.A."/>
            <person name="Purvine S.O."/>
            <person name="Zink E.M."/>
            <person name="Wu S."/>
            <person name="Pasa-Tolic L."/>
            <person name="Chaput D.L."/>
            <person name="Haridas S."/>
            <person name="Grigoriev I.V."/>
            <person name="Santelli C.M."/>
            <person name="Hansel C.M."/>
        </authorList>
    </citation>
    <scope>NUCLEOTIDE SEQUENCE [LARGE SCALE GENOMIC DNA]</scope>
    <source>
        <strain evidence="2 3">SRC1lrK2f</strain>
    </source>
</reference>
<organism evidence="2 3">
    <name type="scientific">Alternaria alternata</name>
    <name type="common">Alternaria rot fungus</name>
    <name type="synonym">Torula alternata</name>
    <dbReference type="NCBI Taxonomy" id="5599"/>
    <lineage>
        <taxon>Eukaryota</taxon>
        <taxon>Fungi</taxon>
        <taxon>Dikarya</taxon>
        <taxon>Ascomycota</taxon>
        <taxon>Pezizomycotina</taxon>
        <taxon>Dothideomycetes</taxon>
        <taxon>Pleosporomycetidae</taxon>
        <taxon>Pleosporales</taxon>
        <taxon>Pleosporineae</taxon>
        <taxon>Pleosporaceae</taxon>
        <taxon>Alternaria</taxon>
        <taxon>Alternaria sect. Alternaria</taxon>
        <taxon>Alternaria alternata complex</taxon>
    </lineage>
</organism>
<dbReference type="KEGG" id="aalt:CC77DRAFT_1022245"/>
<dbReference type="InterPro" id="IPR046539">
    <property type="entry name" value="DUF6604"/>
</dbReference>
<evidence type="ECO:0000259" key="1">
    <source>
        <dbReference type="Pfam" id="PF20253"/>
    </source>
</evidence>
<evidence type="ECO:0000313" key="3">
    <source>
        <dbReference type="Proteomes" id="UP000077248"/>
    </source>
</evidence>
<dbReference type="AlphaFoldDB" id="A0A177DHD4"/>
<dbReference type="GeneID" id="29111016"/>
<dbReference type="VEuPathDB" id="FungiDB:CC77DRAFT_1022245"/>
<dbReference type="Pfam" id="PF20253">
    <property type="entry name" value="DUF6604"/>
    <property type="match status" value="1"/>
</dbReference>
<accession>A0A177DHD4</accession>
<feature type="domain" description="DUF6604" evidence="1">
    <location>
        <begin position="2"/>
        <end position="195"/>
    </location>
</feature>
<keyword evidence="3" id="KW-1185">Reference proteome</keyword>
<dbReference type="EMBL" id="KV441483">
    <property type="protein sequence ID" value="OAG18717.1"/>
    <property type="molecule type" value="Genomic_DNA"/>
</dbReference>
<name>A0A177DHD4_ALTAL</name>
<dbReference type="Proteomes" id="UP000077248">
    <property type="component" value="Unassembled WGS sequence"/>
</dbReference>
<gene>
    <name evidence="2" type="ORF">CC77DRAFT_1022245</name>
</gene>
<protein>
    <recommendedName>
        <fullName evidence="1">DUF6604 domain-containing protein</fullName>
    </recommendedName>
</protein>
<evidence type="ECO:0000313" key="2">
    <source>
        <dbReference type="EMBL" id="OAG18717.1"/>
    </source>
</evidence>
<sequence>MKISVFLRCGEIIANDLPQVALIPNSVLHHLRDVILLRDTEIALRAPLAESDPKIKKNRNRHVAFNAVLKDVLRMLTVALRRLSQRQNESIVSPVSNKYDSNSFRHLYIEELDDAVPEAQNNSEIFSELDPAVHDLDIKEDEIGQQDIETFLGHNVLLLGIQQDALHIWGKCHANELSPAASGVITGFAYQLMRAEVSKIEVTEQVPLVRFPGCPDTGIIGLLYLLYENFHGQVLRKGGNTVRQASAWDVARTLFMPTLESYLTVWTLKNNVVRTYMSTTTDMPPLPTPDPFTKLRTVEQIEASNNVQRYEWQASGSLCLVKFCKTMGIVERIEGRQCYSVTDALTRFLPKTLQTDKPEFWEVVSLDLLLRVILKLNEDNDFFR</sequence>
<dbReference type="RefSeq" id="XP_018384138.1">
    <property type="nucleotide sequence ID" value="XM_018525422.1"/>
</dbReference>